<protein>
    <submittedName>
        <fullName evidence="1">DNA-binding transcriptional regulator YafY</fullName>
    </submittedName>
</protein>
<evidence type="ECO:0000313" key="1">
    <source>
        <dbReference type="EMBL" id="MDR6239769.1"/>
    </source>
</evidence>
<dbReference type="AlphaFoldDB" id="A0AAE4BR19"/>
<dbReference type="EMBL" id="JAVDQD010000003">
    <property type="protein sequence ID" value="MDR6239769.1"/>
    <property type="molecule type" value="Genomic_DNA"/>
</dbReference>
<proteinExistence type="predicted"/>
<dbReference type="PROSITE" id="PS52050">
    <property type="entry name" value="WYL"/>
    <property type="match status" value="1"/>
</dbReference>
<keyword evidence="2" id="KW-1185">Reference proteome</keyword>
<sequence>MIALVSKAIKEQKVISFMYEGTRRIVEPFTLGTLQSSNNLSLSAWKVGGYSQSRSSSDWRLYTFSKMSQIKVESDALIESRAGYRADDSRMSYIWSTR</sequence>
<dbReference type="GO" id="GO:0003677">
    <property type="term" value="F:DNA binding"/>
    <property type="evidence" value="ECO:0007669"/>
    <property type="project" value="UniProtKB-KW"/>
</dbReference>
<organism evidence="1 2">
    <name type="scientific">Aureibacter tunicatorum</name>
    <dbReference type="NCBI Taxonomy" id="866807"/>
    <lineage>
        <taxon>Bacteria</taxon>
        <taxon>Pseudomonadati</taxon>
        <taxon>Bacteroidota</taxon>
        <taxon>Cytophagia</taxon>
        <taxon>Cytophagales</taxon>
        <taxon>Persicobacteraceae</taxon>
        <taxon>Aureibacter</taxon>
    </lineage>
</organism>
<evidence type="ECO:0000313" key="2">
    <source>
        <dbReference type="Proteomes" id="UP001185092"/>
    </source>
</evidence>
<name>A0AAE4BR19_9BACT</name>
<dbReference type="RefSeq" id="WP_309939532.1">
    <property type="nucleotide sequence ID" value="NZ_AP025305.1"/>
</dbReference>
<dbReference type="Proteomes" id="UP001185092">
    <property type="component" value="Unassembled WGS sequence"/>
</dbReference>
<gene>
    <name evidence="1" type="ORF">HNQ88_002817</name>
</gene>
<reference evidence="1" key="1">
    <citation type="submission" date="2023-07" db="EMBL/GenBank/DDBJ databases">
        <title>Genomic Encyclopedia of Type Strains, Phase IV (KMG-IV): sequencing the most valuable type-strain genomes for metagenomic binning, comparative biology and taxonomic classification.</title>
        <authorList>
            <person name="Goeker M."/>
        </authorList>
    </citation>
    <scope>NUCLEOTIDE SEQUENCE</scope>
    <source>
        <strain evidence="1">DSM 26174</strain>
    </source>
</reference>
<accession>A0AAE4BR19</accession>
<comment type="caution">
    <text evidence="1">The sequence shown here is derived from an EMBL/GenBank/DDBJ whole genome shotgun (WGS) entry which is preliminary data.</text>
</comment>
<keyword evidence="1" id="KW-0238">DNA-binding</keyword>